<evidence type="ECO:0000259" key="7">
    <source>
        <dbReference type="PROSITE" id="PS50043"/>
    </source>
</evidence>
<keyword evidence="9" id="KW-0150">Chloroplast</keyword>
<dbReference type="PRINTS" id="PR00038">
    <property type="entry name" value="HTHLUXR"/>
</dbReference>
<dbReference type="PANTHER" id="PTHR48111:SF1">
    <property type="entry name" value="TWO-COMPONENT RESPONSE REGULATOR ORR33"/>
    <property type="match status" value="1"/>
</dbReference>
<dbReference type="RefSeq" id="YP_009315026.1">
    <property type="nucleotide sequence ID" value="NC_031664.1"/>
</dbReference>
<dbReference type="Pfam" id="PF00196">
    <property type="entry name" value="GerE"/>
    <property type="match status" value="1"/>
</dbReference>
<accession>A0A1G4NXQ8</accession>
<dbReference type="InterPro" id="IPR001789">
    <property type="entry name" value="Sig_transdc_resp-reg_receiver"/>
</dbReference>
<dbReference type="GO" id="GO:0005829">
    <property type="term" value="C:cytosol"/>
    <property type="evidence" value="ECO:0007669"/>
    <property type="project" value="TreeGrafter"/>
</dbReference>
<gene>
    <name evidence="9" type="primary">ycf29</name>
    <name evidence="9" type="ORF">J0081_224</name>
</gene>
<dbReference type="AlphaFoldDB" id="A0A1G4NXQ8"/>
<evidence type="ECO:0000256" key="6">
    <source>
        <dbReference type="PROSITE-ProRule" id="PRU00169"/>
    </source>
</evidence>
<keyword evidence="9" id="KW-0934">Plastid</keyword>
<evidence type="ECO:0000313" key="9">
    <source>
        <dbReference type="EMBL" id="SCW23481.1"/>
    </source>
</evidence>
<evidence type="ECO:0008006" key="10">
    <source>
        <dbReference type="Google" id="ProtNLM"/>
    </source>
</evidence>
<evidence type="ECO:0000256" key="4">
    <source>
        <dbReference type="ARBA" id="ARBA00023125"/>
    </source>
</evidence>
<dbReference type="GO" id="GO:0000156">
    <property type="term" value="F:phosphorelay response regulator activity"/>
    <property type="evidence" value="ECO:0007669"/>
    <property type="project" value="TreeGrafter"/>
</dbReference>
<keyword evidence="5" id="KW-0804">Transcription</keyword>
<evidence type="ECO:0000259" key="8">
    <source>
        <dbReference type="PROSITE" id="PS50110"/>
    </source>
</evidence>
<dbReference type="SUPFAM" id="SSF52172">
    <property type="entry name" value="CheY-like"/>
    <property type="match status" value="1"/>
</dbReference>
<dbReference type="Pfam" id="PF00072">
    <property type="entry name" value="Response_reg"/>
    <property type="match status" value="1"/>
</dbReference>
<sequence>MCYKVLLVDDDISLLSSISLYLCGESLVVKSASSVKDALDVVNNFYPDIIVSDILMPEEDGYTLIKSIAGRQFAKKPPVIFLTAKGMTQDRIKGYDLGCYAYLTKPFDPEELLSIIKNVLRRIKRDDSVSEKLPSITHLSDARQLDDFTDREFVVLQLVLEGFTNKEIAAQLNLAVRNIEKYVSRLLAKTGTRNRTHLSQYYYKNNFETRANDGNRTRE</sequence>
<evidence type="ECO:0000256" key="3">
    <source>
        <dbReference type="ARBA" id="ARBA00023015"/>
    </source>
</evidence>
<dbReference type="PROSITE" id="PS50110">
    <property type="entry name" value="RESPONSE_REGULATORY"/>
    <property type="match status" value="1"/>
</dbReference>
<dbReference type="EMBL" id="LT622873">
    <property type="protein sequence ID" value="SCW23481.1"/>
    <property type="molecule type" value="Genomic_DNA"/>
</dbReference>
<dbReference type="Gene3D" id="1.10.10.10">
    <property type="entry name" value="Winged helix-like DNA-binding domain superfamily/Winged helix DNA-binding domain"/>
    <property type="match status" value="1"/>
</dbReference>
<keyword evidence="1 6" id="KW-0597">Phosphoprotein</keyword>
<reference evidence="9" key="1">
    <citation type="submission" date="2016-10" db="EMBL/GenBank/DDBJ databases">
        <title>Chloroplast genomes as a tool to resolve red algal phylogenies: a case study in the Nemaliales.</title>
        <authorList>
            <person name="Costa J.F."/>
            <person name="Lin S.M."/>
            <person name="Macaya E.C."/>
            <person name="Fernandez-Garcia C."/>
            <person name="Verbruggen H."/>
        </authorList>
    </citation>
    <scope>NUCLEOTIDE SEQUENCE</scope>
    <source>
        <strain evidence="9">J.0081</strain>
    </source>
</reference>
<dbReference type="InterPro" id="IPR011006">
    <property type="entry name" value="CheY-like_superfamily"/>
</dbReference>
<dbReference type="InterPro" id="IPR039420">
    <property type="entry name" value="WalR-like"/>
</dbReference>
<dbReference type="PROSITE" id="PS50043">
    <property type="entry name" value="HTH_LUXR_2"/>
    <property type="match status" value="1"/>
</dbReference>
<name>A0A1G4NXQ8_9FLOR</name>
<geneLocation type="chloroplast" evidence="9"/>
<reference evidence="9" key="2">
    <citation type="submission" date="2016-10" db="EMBL/GenBank/DDBJ databases">
        <authorList>
            <person name="de Groot N.N."/>
        </authorList>
    </citation>
    <scope>NUCLEOTIDE SEQUENCE</scope>
    <source>
        <strain evidence="9">J.0081</strain>
    </source>
</reference>
<keyword evidence="4" id="KW-0238">DNA-binding</keyword>
<evidence type="ECO:0000256" key="2">
    <source>
        <dbReference type="ARBA" id="ARBA00023012"/>
    </source>
</evidence>
<dbReference type="SMART" id="SM00421">
    <property type="entry name" value="HTH_LUXR"/>
    <property type="match status" value="1"/>
</dbReference>
<dbReference type="InterPro" id="IPR016032">
    <property type="entry name" value="Sig_transdc_resp-reg_C-effctor"/>
</dbReference>
<dbReference type="InterPro" id="IPR036388">
    <property type="entry name" value="WH-like_DNA-bd_sf"/>
</dbReference>
<dbReference type="GO" id="GO:0006355">
    <property type="term" value="P:regulation of DNA-templated transcription"/>
    <property type="evidence" value="ECO:0007669"/>
    <property type="project" value="InterPro"/>
</dbReference>
<dbReference type="GeneID" id="30001126"/>
<dbReference type="CDD" id="cd06170">
    <property type="entry name" value="LuxR_C_like"/>
    <property type="match status" value="1"/>
</dbReference>
<feature type="modified residue" description="4-aspartylphosphate" evidence="6">
    <location>
        <position position="53"/>
    </location>
</feature>
<dbReference type="GO" id="GO:0000976">
    <property type="term" value="F:transcription cis-regulatory region binding"/>
    <property type="evidence" value="ECO:0007669"/>
    <property type="project" value="TreeGrafter"/>
</dbReference>
<dbReference type="SMART" id="SM00448">
    <property type="entry name" value="REC"/>
    <property type="match status" value="1"/>
</dbReference>
<dbReference type="PANTHER" id="PTHR48111">
    <property type="entry name" value="REGULATOR OF RPOS"/>
    <property type="match status" value="1"/>
</dbReference>
<protein>
    <recommendedName>
        <fullName evidence="10">TctD-like protein</fullName>
    </recommendedName>
</protein>
<evidence type="ECO:0000256" key="5">
    <source>
        <dbReference type="ARBA" id="ARBA00023163"/>
    </source>
</evidence>
<proteinExistence type="predicted"/>
<keyword evidence="2" id="KW-0902">Two-component regulatory system</keyword>
<dbReference type="SUPFAM" id="SSF46894">
    <property type="entry name" value="C-terminal effector domain of the bipartite response regulators"/>
    <property type="match status" value="1"/>
</dbReference>
<feature type="domain" description="Response regulatory" evidence="8">
    <location>
        <begin position="4"/>
        <end position="120"/>
    </location>
</feature>
<dbReference type="GO" id="GO:0032993">
    <property type="term" value="C:protein-DNA complex"/>
    <property type="evidence" value="ECO:0007669"/>
    <property type="project" value="TreeGrafter"/>
</dbReference>
<keyword evidence="3" id="KW-0805">Transcription regulation</keyword>
<dbReference type="Gene3D" id="3.40.50.2300">
    <property type="match status" value="1"/>
</dbReference>
<dbReference type="InterPro" id="IPR000792">
    <property type="entry name" value="Tscrpt_reg_LuxR_C"/>
</dbReference>
<feature type="domain" description="HTH luxR-type" evidence="7">
    <location>
        <begin position="141"/>
        <end position="206"/>
    </location>
</feature>
<evidence type="ECO:0000256" key="1">
    <source>
        <dbReference type="ARBA" id="ARBA00022553"/>
    </source>
</evidence>
<organism evidence="9">
    <name type="scientific">Scinaia undulata</name>
    <dbReference type="NCBI Taxonomy" id="1884664"/>
    <lineage>
        <taxon>Eukaryota</taxon>
        <taxon>Rhodophyta</taxon>
        <taxon>Florideophyceae</taxon>
        <taxon>Nemaliophycidae</taxon>
        <taxon>Nemaliales</taxon>
        <taxon>Scinaiaceae</taxon>
        <taxon>Scinaia</taxon>
    </lineage>
</organism>
<dbReference type="PROSITE" id="PS00622">
    <property type="entry name" value="HTH_LUXR_1"/>
    <property type="match status" value="1"/>
</dbReference>